<dbReference type="Proteomes" id="UP001164743">
    <property type="component" value="Chromosome 18A"/>
</dbReference>
<evidence type="ECO:0000256" key="1">
    <source>
        <dbReference type="SAM" id="MobiDB-lite"/>
    </source>
</evidence>
<dbReference type="RefSeq" id="XP_053028918.1">
    <property type="nucleotide sequence ID" value="XM_053164960.1"/>
</dbReference>
<dbReference type="EMBL" id="CP110438">
    <property type="protein sequence ID" value="WAQ93363.1"/>
    <property type="molecule type" value="Genomic_DNA"/>
</dbReference>
<gene>
    <name evidence="2" type="ORF">PtA15_18A423</name>
</gene>
<name>A0ABY7D8G4_9BASI</name>
<protein>
    <submittedName>
        <fullName evidence="2">Uncharacterized protein</fullName>
    </submittedName>
</protein>
<reference evidence="2" key="1">
    <citation type="submission" date="2022-10" db="EMBL/GenBank/DDBJ databases">
        <title>Puccinia triticina Genome sequencing and assembly.</title>
        <authorList>
            <person name="Li C."/>
        </authorList>
    </citation>
    <scope>NUCLEOTIDE SEQUENCE</scope>
    <source>
        <strain evidence="2">Pt15</strain>
    </source>
</reference>
<organism evidence="2 3">
    <name type="scientific">Puccinia triticina</name>
    <dbReference type="NCBI Taxonomy" id="208348"/>
    <lineage>
        <taxon>Eukaryota</taxon>
        <taxon>Fungi</taxon>
        <taxon>Dikarya</taxon>
        <taxon>Basidiomycota</taxon>
        <taxon>Pucciniomycotina</taxon>
        <taxon>Pucciniomycetes</taxon>
        <taxon>Pucciniales</taxon>
        <taxon>Pucciniaceae</taxon>
        <taxon>Puccinia</taxon>
    </lineage>
</organism>
<keyword evidence="3" id="KW-1185">Reference proteome</keyword>
<feature type="region of interest" description="Disordered" evidence="1">
    <location>
        <begin position="1"/>
        <end position="38"/>
    </location>
</feature>
<proteinExistence type="predicted"/>
<feature type="compositionally biased region" description="Polar residues" evidence="1">
    <location>
        <begin position="17"/>
        <end position="26"/>
    </location>
</feature>
<evidence type="ECO:0000313" key="3">
    <source>
        <dbReference type="Proteomes" id="UP001164743"/>
    </source>
</evidence>
<accession>A0ABY7D8G4</accession>
<dbReference type="GeneID" id="77805855"/>
<evidence type="ECO:0000313" key="2">
    <source>
        <dbReference type="EMBL" id="WAQ93363.1"/>
    </source>
</evidence>
<sequence>MSHLYSSDSDNSDDSRTATPGANRASNAGPVRPASHRRRVAAATYTPPLRGSVAAAAAAAANVARAPATLGGPTRPAILPAVQAAAGVDLNFRRPTVSPAVPGGQQSWPQSVRRMTHFDEPVNDEYLGEIEQFFQLSGGYAEVGEQLAYVPQPRQYVVTIYIILAMREEIDRLRQQVAVPRGVAAAEAPAADQARNWQYVPVFTRRAHELFLLTLVLDHINAQNNQFKRDYLPRGYLDGDPAAVSSLESFVRRKLRHCRCRLRDLLLCAIQPGPGRGDVTHPVPSVSSLIADMRTSLIPPNANHPEAAGGDDRANQSHLKARIAYLRIHTITQYVGRGPGDAGRQWKNINMHLLELQGKGRLYRTAFYQLVLSYDHATFGQQFFTEMDPDSIRLPTEQEVEERMLANAADDAPVEQEAGLDG</sequence>